<sequence length="214" mass="24905">MSSRFESLSFDIHLLLTQYLDPPPQPGIIAFPFDQFSLACCSRYLYAVFWEQYAVNGGVEGYLKCHATSFPLGACQPQKGHLVKYRPWQKCDQIGKRVKKTRLRHIPNQTQVRLLTNQVCLGLDDQGYFANEVLNRAHDSLLMHYITHTRWLILVEGHGVCWIAWGRWYPKSGGRCETFIEMAMRSSWGDPWQRWSHYLEATLVDYQCFGKIPL</sequence>
<evidence type="ECO:0000313" key="1">
    <source>
        <dbReference type="EMBL" id="KAF3110521.1"/>
    </source>
</evidence>
<dbReference type="Proteomes" id="UP000475325">
    <property type="component" value="Unassembled WGS sequence"/>
</dbReference>
<gene>
    <name evidence="1" type="ORF">TWF102_008098</name>
</gene>
<proteinExistence type="predicted"/>
<comment type="caution">
    <text evidence="1">The sequence shown here is derived from an EMBL/GenBank/DDBJ whole genome shotgun (WGS) entry which is preliminary data.</text>
</comment>
<evidence type="ECO:0000313" key="2">
    <source>
        <dbReference type="Proteomes" id="UP000475325"/>
    </source>
</evidence>
<accession>A0A7C8JRM8</accession>
<organism evidence="1 2">
    <name type="scientific">Orbilia oligospora</name>
    <name type="common">Nematode-trapping fungus</name>
    <name type="synonym">Arthrobotrys oligospora</name>
    <dbReference type="NCBI Taxonomy" id="2813651"/>
    <lineage>
        <taxon>Eukaryota</taxon>
        <taxon>Fungi</taxon>
        <taxon>Dikarya</taxon>
        <taxon>Ascomycota</taxon>
        <taxon>Pezizomycotina</taxon>
        <taxon>Orbiliomycetes</taxon>
        <taxon>Orbiliales</taxon>
        <taxon>Orbiliaceae</taxon>
        <taxon>Orbilia</taxon>
    </lineage>
</organism>
<name>A0A7C8JRM8_ORBOL</name>
<dbReference type="AlphaFoldDB" id="A0A7C8JRM8"/>
<protein>
    <submittedName>
        <fullName evidence="1">Uncharacterized protein</fullName>
    </submittedName>
</protein>
<dbReference type="EMBL" id="WIQW01000005">
    <property type="protein sequence ID" value="KAF3110521.1"/>
    <property type="molecule type" value="Genomic_DNA"/>
</dbReference>
<reference evidence="1 2" key="1">
    <citation type="submission" date="2019-06" db="EMBL/GenBank/DDBJ databases">
        <authorList>
            <person name="Palmer J.M."/>
        </authorList>
    </citation>
    <scope>NUCLEOTIDE SEQUENCE [LARGE SCALE GENOMIC DNA]</scope>
    <source>
        <strain evidence="1 2">TWF102</strain>
    </source>
</reference>